<keyword evidence="2" id="KW-0496">Mitochondrion</keyword>
<dbReference type="InterPro" id="IPR051083">
    <property type="entry name" value="GrpII_Intron_Splice-Mob/Def"/>
</dbReference>
<proteinExistence type="predicted"/>
<gene>
    <name evidence="2" type="primary">orf3</name>
</gene>
<dbReference type="GO" id="GO:0005739">
    <property type="term" value="C:mitochondrion"/>
    <property type="evidence" value="ECO:0007669"/>
    <property type="project" value="UniProtKB-ARBA"/>
</dbReference>
<organism evidence="2">
    <name type="scientific">Candida viswanathii</name>
    <dbReference type="NCBI Taxonomy" id="5486"/>
    <lineage>
        <taxon>Eukaryota</taxon>
        <taxon>Fungi</taxon>
        <taxon>Dikarya</taxon>
        <taxon>Ascomycota</taxon>
        <taxon>Saccharomycotina</taxon>
        <taxon>Pichiomycetes</taxon>
        <taxon>Debaryomycetaceae</taxon>
        <taxon>Candida/Lodderomyces clade</taxon>
        <taxon>Candida</taxon>
    </lineage>
</organism>
<dbReference type="GeneID" id="8774228"/>
<feature type="domain" description="Reverse transcriptase" evidence="1">
    <location>
        <begin position="257"/>
        <end position="542"/>
    </location>
</feature>
<dbReference type="PROSITE" id="PS50878">
    <property type="entry name" value="RT_POL"/>
    <property type="match status" value="1"/>
</dbReference>
<dbReference type="PANTHER" id="PTHR34047:SF8">
    <property type="entry name" value="PROTEIN YKFC"/>
    <property type="match status" value="1"/>
</dbReference>
<dbReference type="InterPro" id="IPR003615">
    <property type="entry name" value="HNH_nuc"/>
</dbReference>
<dbReference type="InterPro" id="IPR043502">
    <property type="entry name" value="DNA/RNA_pol_sf"/>
</dbReference>
<dbReference type="AlphaFoldDB" id="D2CK02"/>
<dbReference type="InterPro" id="IPR000477">
    <property type="entry name" value="RT_dom"/>
</dbReference>
<dbReference type="GO" id="GO:0006397">
    <property type="term" value="P:mRNA processing"/>
    <property type="evidence" value="ECO:0007669"/>
    <property type="project" value="InterPro"/>
</dbReference>
<accession>D2CK02</accession>
<dbReference type="Pfam" id="PF00078">
    <property type="entry name" value="RVT_1"/>
    <property type="match status" value="2"/>
</dbReference>
<dbReference type="CDD" id="cd01651">
    <property type="entry name" value="RT_G2_intron"/>
    <property type="match status" value="1"/>
</dbReference>
<name>D2CK02_9ASCO</name>
<evidence type="ECO:0000259" key="1">
    <source>
        <dbReference type="PROSITE" id="PS50878"/>
    </source>
</evidence>
<protein>
    <submittedName>
        <fullName evidence="2">Uncharacterized protein orf3</fullName>
    </submittedName>
</protein>
<dbReference type="SMART" id="SM00507">
    <property type="entry name" value="HNHc"/>
    <property type="match status" value="1"/>
</dbReference>
<sequence>LRRCSAFSLLSECNRHYREVSSLPYLGIWWKPMLNIACMEKGNIKGLVELLIFYSGEWFMARVILLESQFLGLSHEGGWVTTIGPQYCHINQGFKVINKTIDNNRCSKTTIKETNGMPKNQYSGKCKTTGFASSSNGYADRGFIVAGSMRNHRGNFMVRNAFYGSSQWRKPAGASLRWLNTRAGGSKNVLKKLDSLKLRSKSHPNEIIDRDLYKTFILNKDLLRTAYEKLKSRPGMMTPGINPTTLDGMSEERLDNIINKLRNKSFKFTPGKRIIIPKSNGKRRPLTLGSPEDKLVQEVMRMVLEAIYEPLFLDVSHGYRPKRSCHSALRAIFTKFKGCTWWIEGDIKSCFDDIPHDKLMKVLSNKIKDQSFLELIRKCLKAGYMYQYTNKTDIIGVPQGSVISPILANIYLHQLDLFIMNIKDSFDWKGPRYKHDIGHAKLQYQLRKAKKAGSDKRVLHKMAVELRNHKMNFKGERTNKLTYVRYVDDWIVAINGSHKQAVEILSSISEYCMNELGLTISPEKTKITNSYKDHILFLGTLIKHSIHPTFSIRNGHLKQRNSGLLILSAPMKSIQDKLINSGFLWRRTGKHVGRSRISWLPLSPQQIIKMANRIIQGYLNYYSFAFNRGQLVGYILYIIRDAVLRTLAHKYGLVTRAKVYKKFGSSLKVLDYNQRDEKNMPKVLATMFSPSSYKKNVWDFKVNTTQDTKIDALYSETISLATVMDKSCAVCDSKYRVEMHHIRQMKNLKAIKGTLDYLMAKARRKQIPLCRECHMKFHNGKLSIPAAITARFENKSSRKSK</sequence>
<feature type="non-terminal residue" evidence="2">
    <location>
        <position position="1"/>
    </location>
</feature>
<reference evidence="2" key="1">
    <citation type="submission" date="2007-04" db="EMBL/GenBank/DDBJ databases">
        <title>Complete mtDNA sequence of the yeast Candida viswanathii.</title>
        <authorList>
            <person name="Valach M."/>
            <person name="Pfeiffer I."/>
            <person name="Nosek J."/>
        </authorList>
    </citation>
    <scope>NUCLEOTIDE SEQUENCE</scope>
    <source>
        <strain evidence="2">CBS4024</strain>
    </source>
</reference>
<dbReference type="PANTHER" id="PTHR34047">
    <property type="entry name" value="NUCLEAR INTRON MATURASE 1, MITOCHONDRIAL-RELATED"/>
    <property type="match status" value="1"/>
</dbReference>
<dbReference type="SUPFAM" id="SSF56672">
    <property type="entry name" value="DNA/RNA polymerases"/>
    <property type="match status" value="1"/>
</dbReference>
<dbReference type="Pfam" id="PF21368">
    <property type="entry name" value="AI2M-like_HNH"/>
    <property type="match status" value="1"/>
</dbReference>
<evidence type="ECO:0000313" key="2">
    <source>
        <dbReference type="EMBL" id="ABP03919.1"/>
    </source>
</evidence>
<dbReference type="InterPro" id="IPR024937">
    <property type="entry name" value="Domain_X"/>
</dbReference>
<geneLocation type="mitochondrion" evidence="2"/>
<dbReference type="InterPro" id="IPR049030">
    <property type="entry name" value="AI2M-like_HNH"/>
</dbReference>
<dbReference type="EMBL" id="EF536359">
    <property type="protein sequence ID" value="ABP03919.1"/>
    <property type="molecule type" value="Genomic_DNA"/>
</dbReference>
<dbReference type="Pfam" id="PF01348">
    <property type="entry name" value="Intron_maturas2"/>
    <property type="match status" value="1"/>
</dbReference>
<dbReference type="RefSeq" id="YP_003433759.1">
    <property type="nucleotide sequence ID" value="NC_013809.1"/>
</dbReference>